<sequence>MSHVDERRELAAVLRDLRMNRQVSTTVLARRLGWSQARVSRIERAVAYAKPADVEAWCRELGADPDQRRHLAAVAERLATQLTEWRRELAPGRRRKQQELRDLEAAASVVRVFSGDVIPGLAQTRAYARVMFAQGREGVTDEREDIDDVLDVRMARHEVMRTKQVELLMSESAIRRQLLPGELWCAQLGHLADLAVSPNVQLGVLPFVAAAQEPVHQYHGYAILGDPDADDTAVALVETVTRALTVRDPQELVTYRDHFAKLSTTAITGDDLRTWLQEVLANTPG</sequence>
<dbReference type="PROSITE" id="PS50943">
    <property type="entry name" value="HTH_CROC1"/>
    <property type="match status" value="1"/>
</dbReference>
<protein>
    <submittedName>
        <fullName evidence="2">Helix-turn-helix domain-containing protein</fullName>
    </submittedName>
</protein>
<dbReference type="Pfam" id="PF13560">
    <property type="entry name" value="HTH_31"/>
    <property type="match status" value="1"/>
</dbReference>
<gene>
    <name evidence="2" type="ORF">FCN18_33575</name>
</gene>
<dbReference type="InterPro" id="IPR001387">
    <property type="entry name" value="Cro/C1-type_HTH"/>
</dbReference>
<dbReference type="SUPFAM" id="SSF47413">
    <property type="entry name" value="lambda repressor-like DNA-binding domains"/>
    <property type="match status" value="1"/>
</dbReference>
<feature type="domain" description="HTH cro/C1-type" evidence="1">
    <location>
        <begin position="14"/>
        <end position="68"/>
    </location>
</feature>
<dbReference type="Pfam" id="PF19054">
    <property type="entry name" value="DUF5753"/>
    <property type="match status" value="1"/>
</dbReference>
<reference evidence="2 3" key="1">
    <citation type="journal article" date="2015" name="Antonie Van Leeuwenhoek">
        <title>Prauserella endophytica sp. nov., an endophytic actinobacterium isolated from Tamarix taklamakanensis.</title>
        <authorList>
            <person name="Liu J.M."/>
            <person name="Habden X."/>
            <person name="Guo L."/>
            <person name="Tuo L."/>
            <person name="Jiang Z.K."/>
            <person name="Liu S.W."/>
            <person name="Liu X.F."/>
            <person name="Chen L."/>
            <person name="Li R.F."/>
            <person name="Zhang Y.Q."/>
            <person name="Sun C.H."/>
        </authorList>
    </citation>
    <scope>NUCLEOTIDE SEQUENCE [LARGE SCALE GENOMIC DNA]</scope>
    <source>
        <strain evidence="2 3">CGMCC 4.7182</strain>
    </source>
</reference>
<dbReference type="InterPro" id="IPR043917">
    <property type="entry name" value="DUF5753"/>
</dbReference>
<evidence type="ECO:0000313" key="2">
    <source>
        <dbReference type="EMBL" id="TKG61570.1"/>
    </source>
</evidence>
<keyword evidence="3" id="KW-1185">Reference proteome</keyword>
<dbReference type="Gene3D" id="1.10.260.40">
    <property type="entry name" value="lambda repressor-like DNA-binding domains"/>
    <property type="match status" value="1"/>
</dbReference>
<dbReference type="RefSeq" id="WP_137097046.1">
    <property type="nucleotide sequence ID" value="NZ_SWMS01000030.1"/>
</dbReference>
<organism evidence="2 3">
    <name type="scientific">Prauserella endophytica</name>
    <dbReference type="NCBI Taxonomy" id="1592324"/>
    <lineage>
        <taxon>Bacteria</taxon>
        <taxon>Bacillati</taxon>
        <taxon>Actinomycetota</taxon>
        <taxon>Actinomycetes</taxon>
        <taxon>Pseudonocardiales</taxon>
        <taxon>Pseudonocardiaceae</taxon>
        <taxon>Prauserella</taxon>
        <taxon>Prauserella coralliicola group</taxon>
    </lineage>
</organism>
<dbReference type="CDD" id="cd00093">
    <property type="entry name" value="HTH_XRE"/>
    <property type="match status" value="1"/>
</dbReference>
<dbReference type="InterPro" id="IPR010982">
    <property type="entry name" value="Lambda_DNA-bd_dom_sf"/>
</dbReference>
<name>A0ABY2RV26_9PSEU</name>
<comment type="caution">
    <text evidence="2">The sequence shown here is derived from an EMBL/GenBank/DDBJ whole genome shotgun (WGS) entry which is preliminary data.</text>
</comment>
<dbReference type="Proteomes" id="UP000309992">
    <property type="component" value="Unassembled WGS sequence"/>
</dbReference>
<dbReference type="EMBL" id="SWMS01000030">
    <property type="protein sequence ID" value="TKG61570.1"/>
    <property type="molecule type" value="Genomic_DNA"/>
</dbReference>
<evidence type="ECO:0000313" key="3">
    <source>
        <dbReference type="Proteomes" id="UP000309992"/>
    </source>
</evidence>
<evidence type="ECO:0000259" key="1">
    <source>
        <dbReference type="PROSITE" id="PS50943"/>
    </source>
</evidence>
<dbReference type="SMART" id="SM00530">
    <property type="entry name" value="HTH_XRE"/>
    <property type="match status" value="1"/>
</dbReference>
<accession>A0ABY2RV26</accession>
<proteinExistence type="predicted"/>